<dbReference type="EMBL" id="HG792016">
    <property type="protein sequence ID" value="CDM30156.1"/>
    <property type="molecule type" value="Genomic_DNA"/>
</dbReference>
<dbReference type="Proteomes" id="UP000030686">
    <property type="component" value="Unassembled WGS sequence"/>
</dbReference>
<feature type="region of interest" description="Disordered" evidence="1">
    <location>
        <begin position="1"/>
        <end position="21"/>
    </location>
</feature>
<evidence type="ECO:0000256" key="1">
    <source>
        <dbReference type="SAM" id="MobiDB-lite"/>
    </source>
</evidence>
<sequence length="58" mass="6229">MLTETQDMTTPFQDHGLVDIGSAPEVGREGVASNIRVLSLCPDTAQRPLGLTDIDAQF</sequence>
<reference evidence="2" key="1">
    <citation type="journal article" date="2014" name="Nat. Commun.">
        <title>Multiple recent horizontal transfers of a large genomic region in cheese making fungi.</title>
        <authorList>
            <person name="Cheeseman K."/>
            <person name="Ropars J."/>
            <person name="Renault P."/>
            <person name="Dupont J."/>
            <person name="Gouzy J."/>
            <person name="Branca A."/>
            <person name="Abraham A.L."/>
            <person name="Ceppi M."/>
            <person name="Conseiller E."/>
            <person name="Debuchy R."/>
            <person name="Malagnac F."/>
            <person name="Goarin A."/>
            <person name="Silar P."/>
            <person name="Lacoste S."/>
            <person name="Sallet E."/>
            <person name="Bensimon A."/>
            <person name="Giraud T."/>
            <person name="Brygoo Y."/>
        </authorList>
    </citation>
    <scope>NUCLEOTIDE SEQUENCE [LARGE SCALE GENOMIC DNA]</scope>
    <source>
        <strain evidence="2">FM164</strain>
    </source>
</reference>
<accession>W6Q2E2</accession>
<evidence type="ECO:0000313" key="3">
    <source>
        <dbReference type="Proteomes" id="UP000030686"/>
    </source>
</evidence>
<keyword evidence="3" id="KW-1185">Reference proteome</keyword>
<protein>
    <submittedName>
        <fullName evidence="2">Genomic scaffold, ProqFM164S02</fullName>
    </submittedName>
</protein>
<gene>
    <name evidence="2" type="ORF">PROQFM164_S02g000305</name>
</gene>
<feature type="compositionally biased region" description="Polar residues" evidence="1">
    <location>
        <begin position="1"/>
        <end position="12"/>
    </location>
</feature>
<name>W6Q2E2_PENRF</name>
<organism evidence="2 3">
    <name type="scientific">Penicillium roqueforti (strain FM164)</name>
    <dbReference type="NCBI Taxonomy" id="1365484"/>
    <lineage>
        <taxon>Eukaryota</taxon>
        <taxon>Fungi</taxon>
        <taxon>Dikarya</taxon>
        <taxon>Ascomycota</taxon>
        <taxon>Pezizomycotina</taxon>
        <taxon>Eurotiomycetes</taxon>
        <taxon>Eurotiomycetidae</taxon>
        <taxon>Eurotiales</taxon>
        <taxon>Aspergillaceae</taxon>
        <taxon>Penicillium</taxon>
    </lineage>
</organism>
<proteinExistence type="predicted"/>
<evidence type="ECO:0000313" key="2">
    <source>
        <dbReference type="EMBL" id="CDM30156.1"/>
    </source>
</evidence>
<dbReference type="AlphaFoldDB" id="W6Q2E2"/>